<dbReference type="Proteomes" id="UP000095591">
    <property type="component" value="Unassembled WGS sequence"/>
</dbReference>
<proteinExistence type="predicted"/>
<evidence type="ECO:0000256" key="3">
    <source>
        <dbReference type="ARBA" id="ARBA00023163"/>
    </source>
</evidence>
<dbReference type="PRINTS" id="PR00032">
    <property type="entry name" value="HTHARAC"/>
</dbReference>
<dbReference type="InterPro" id="IPR018062">
    <property type="entry name" value="HTH_AraC-typ_CS"/>
</dbReference>
<evidence type="ECO:0000259" key="4">
    <source>
        <dbReference type="PROSITE" id="PS01124"/>
    </source>
</evidence>
<gene>
    <name evidence="5" type="primary">soxS_3</name>
    <name evidence="5" type="ORF">ERS852429_03152</name>
</gene>
<organism evidence="5 6">
    <name type="scientific">Parabacteroides distasonis</name>
    <dbReference type="NCBI Taxonomy" id="823"/>
    <lineage>
        <taxon>Bacteria</taxon>
        <taxon>Pseudomonadati</taxon>
        <taxon>Bacteroidota</taxon>
        <taxon>Bacteroidia</taxon>
        <taxon>Bacteroidales</taxon>
        <taxon>Tannerellaceae</taxon>
        <taxon>Parabacteroides</taxon>
    </lineage>
</organism>
<dbReference type="InterPro" id="IPR050908">
    <property type="entry name" value="SmbC-like"/>
</dbReference>
<evidence type="ECO:0000256" key="2">
    <source>
        <dbReference type="ARBA" id="ARBA00023125"/>
    </source>
</evidence>
<dbReference type="RefSeq" id="WP_008780074.1">
    <property type="nucleotide sequence ID" value="NZ_CDRH01000900.1"/>
</dbReference>
<dbReference type="SUPFAM" id="SSF55136">
    <property type="entry name" value="Probable bacterial effector-binding domain"/>
    <property type="match status" value="1"/>
</dbReference>
<dbReference type="GO" id="GO:0043565">
    <property type="term" value="F:sequence-specific DNA binding"/>
    <property type="evidence" value="ECO:0007669"/>
    <property type="project" value="InterPro"/>
</dbReference>
<evidence type="ECO:0000313" key="5">
    <source>
        <dbReference type="EMBL" id="CUN27634.1"/>
    </source>
</evidence>
<dbReference type="Pfam" id="PF06445">
    <property type="entry name" value="GyrI-like"/>
    <property type="match status" value="1"/>
</dbReference>
<dbReference type="EMBL" id="CYXP01000008">
    <property type="protein sequence ID" value="CUN27634.1"/>
    <property type="molecule type" value="Genomic_DNA"/>
</dbReference>
<dbReference type="InterPro" id="IPR029442">
    <property type="entry name" value="GyrI-like"/>
</dbReference>
<keyword evidence="1" id="KW-0805">Transcription regulation</keyword>
<dbReference type="InterPro" id="IPR011256">
    <property type="entry name" value="Reg_factor_effector_dom_sf"/>
</dbReference>
<dbReference type="GO" id="GO:0003700">
    <property type="term" value="F:DNA-binding transcription factor activity"/>
    <property type="evidence" value="ECO:0007669"/>
    <property type="project" value="InterPro"/>
</dbReference>
<evidence type="ECO:0000256" key="1">
    <source>
        <dbReference type="ARBA" id="ARBA00023015"/>
    </source>
</evidence>
<sequence length="285" mass="32968">MRIKTTTKTEYQQRINVLVEYINNHLGEDVDLNKLAEISGFSRWHFYRIFAEFLGEPVGTFIVRMRVETAARLLRYTEIPVKEIAYKVGYDVPSSLSKVFRQFYGISPNEYRNNKDYVIMEPNRIMPDMELKVEVKDLPGKQVAYIRLNGGYKEIDYPGTWMRLLQFAKEQNIQPLSFSPICLYHDDPKVTSPDKLRTDICMEVAPSVCPKGEIGTKKVLEGRFMVALYKGTYQQLGAVYDTLYGKYLPEMGLSLREVPSGEIYLNDPRNTKPEDLLTQIYVAVE</sequence>
<dbReference type="AlphaFoldDB" id="A0A173VKK4"/>
<dbReference type="InterPro" id="IPR010499">
    <property type="entry name" value="AraC_E-bd"/>
</dbReference>
<dbReference type="SUPFAM" id="SSF46689">
    <property type="entry name" value="Homeodomain-like"/>
    <property type="match status" value="2"/>
</dbReference>
<dbReference type="SMART" id="SM00342">
    <property type="entry name" value="HTH_ARAC"/>
    <property type="match status" value="1"/>
</dbReference>
<accession>A0A173VKK4</accession>
<dbReference type="Pfam" id="PF12833">
    <property type="entry name" value="HTH_18"/>
    <property type="match status" value="1"/>
</dbReference>
<dbReference type="InterPro" id="IPR018060">
    <property type="entry name" value="HTH_AraC"/>
</dbReference>
<feature type="domain" description="HTH araC/xylS-type" evidence="4">
    <location>
        <begin position="16"/>
        <end position="114"/>
    </location>
</feature>
<protein>
    <submittedName>
        <fullName evidence="5">Regulatory protein soxS</fullName>
    </submittedName>
</protein>
<dbReference type="Gene3D" id="3.20.80.10">
    <property type="entry name" value="Regulatory factor, effector binding domain"/>
    <property type="match status" value="1"/>
</dbReference>
<dbReference type="Gene3D" id="1.10.10.60">
    <property type="entry name" value="Homeodomain-like"/>
    <property type="match status" value="2"/>
</dbReference>
<dbReference type="InterPro" id="IPR009057">
    <property type="entry name" value="Homeodomain-like_sf"/>
</dbReference>
<dbReference type="PANTHER" id="PTHR40055:SF1">
    <property type="entry name" value="TRANSCRIPTIONAL REGULATOR YGIV-RELATED"/>
    <property type="match status" value="1"/>
</dbReference>
<evidence type="ECO:0000313" key="6">
    <source>
        <dbReference type="Proteomes" id="UP000095591"/>
    </source>
</evidence>
<dbReference type="PANTHER" id="PTHR40055">
    <property type="entry name" value="TRANSCRIPTIONAL REGULATOR YGIV-RELATED"/>
    <property type="match status" value="1"/>
</dbReference>
<dbReference type="PROSITE" id="PS01124">
    <property type="entry name" value="HTH_ARAC_FAMILY_2"/>
    <property type="match status" value="1"/>
</dbReference>
<keyword evidence="3" id="KW-0804">Transcription</keyword>
<reference evidence="5 6" key="1">
    <citation type="submission" date="2015-09" db="EMBL/GenBank/DDBJ databases">
        <authorList>
            <consortium name="Pathogen Informatics"/>
        </authorList>
    </citation>
    <scope>NUCLEOTIDE SEQUENCE [LARGE SCALE GENOMIC DNA]</scope>
    <source>
        <strain evidence="5 6">2789STDY5608872</strain>
    </source>
</reference>
<dbReference type="PROSITE" id="PS00041">
    <property type="entry name" value="HTH_ARAC_FAMILY_1"/>
    <property type="match status" value="1"/>
</dbReference>
<keyword evidence="2" id="KW-0238">DNA-binding</keyword>
<dbReference type="SMART" id="SM00871">
    <property type="entry name" value="AraC_E_bind"/>
    <property type="match status" value="1"/>
</dbReference>
<name>A0A173VKK4_PARDI</name>
<dbReference type="InterPro" id="IPR020449">
    <property type="entry name" value="Tscrpt_reg_AraC-type_HTH"/>
</dbReference>